<dbReference type="SUPFAM" id="SSF88659">
    <property type="entry name" value="Sigma3 and sigma4 domains of RNA polymerase sigma factors"/>
    <property type="match status" value="1"/>
</dbReference>
<dbReference type="AlphaFoldDB" id="A0A9D1LV47"/>
<comment type="similarity">
    <text evidence="1">Belongs to the UPF0251 family.</text>
</comment>
<evidence type="ECO:0000313" key="2">
    <source>
        <dbReference type="EMBL" id="HIU48567.1"/>
    </source>
</evidence>
<protein>
    <submittedName>
        <fullName evidence="2">DUF134 domain-containing protein</fullName>
    </submittedName>
</protein>
<reference evidence="2" key="2">
    <citation type="journal article" date="2021" name="PeerJ">
        <title>Extensive microbial diversity within the chicken gut microbiome revealed by metagenomics and culture.</title>
        <authorList>
            <person name="Gilroy R."/>
            <person name="Ravi A."/>
            <person name="Getino M."/>
            <person name="Pursley I."/>
            <person name="Horton D.L."/>
            <person name="Alikhan N.F."/>
            <person name="Baker D."/>
            <person name="Gharbi K."/>
            <person name="Hall N."/>
            <person name="Watson M."/>
            <person name="Adriaenssens E.M."/>
            <person name="Foster-Nyarko E."/>
            <person name="Jarju S."/>
            <person name="Secka A."/>
            <person name="Antonio M."/>
            <person name="Oren A."/>
            <person name="Chaudhuri R.R."/>
            <person name="La Ragione R."/>
            <person name="Hildebrand F."/>
            <person name="Pallen M.J."/>
        </authorList>
    </citation>
    <scope>NUCLEOTIDE SEQUENCE</scope>
    <source>
        <strain evidence="2">ChiSjej4B22-9803</strain>
    </source>
</reference>
<dbReference type="EMBL" id="DVND01000115">
    <property type="protein sequence ID" value="HIU48567.1"/>
    <property type="molecule type" value="Genomic_DNA"/>
</dbReference>
<dbReference type="PANTHER" id="PTHR37478:SF2">
    <property type="entry name" value="UPF0251 PROTEIN TK0562"/>
    <property type="match status" value="1"/>
</dbReference>
<dbReference type="InterPro" id="IPR002852">
    <property type="entry name" value="UPF0251"/>
</dbReference>
<reference evidence="2" key="1">
    <citation type="submission" date="2020-10" db="EMBL/GenBank/DDBJ databases">
        <authorList>
            <person name="Gilroy R."/>
        </authorList>
    </citation>
    <scope>NUCLEOTIDE SEQUENCE</scope>
    <source>
        <strain evidence="2">ChiSjej4B22-9803</strain>
    </source>
</reference>
<dbReference type="InterPro" id="IPR013324">
    <property type="entry name" value="RNA_pol_sigma_r3/r4-like"/>
</dbReference>
<evidence type="ECO:0000313" key="3">
    <source>
        <dbReference type="Proteomes" id="UP000824111"/>
    </source>
</evidence>
<comment type="caution">
    <text evidence="2">The sequence shown here is derived from an EMBL/GenBank/DDBJ whole genome shotgun (WGS) entry which is preliminary data.</text>
</comment>
<dbReference type="Pfam" id="PF02001">
    <property type="entry name" value="DUF134"/>
    <property type="match status" value="1"/>
</dbReference>
<name>A0A9D1LV47_9FIRM</name>
<gene>
    <name evidence="2" type="ORF">IAB04_04335</name>
</gene>
<proteinExistence type="inferred from homology"/>
<dbReference type="PANTHER" id="PTHR37478">
    <property type="match status" value="1"/>
</dbReference>
<sequence length="123" mass="13980">MARPTRCRRVCHLPENLEFHPILERKGPPIVMTLDEFETIRLIDKEGLSQKECGEQLEVGRTTAQRIYENARKKLADALVLGLPLIIDGGYFTICSGNTDFCYKKSCVKRPLTDSKIDKGEKI</sequence>
<dbReference type="Proteomes" id="UP000824111">
    <property type="component" value="Unassembled WGS sequence"/>
</dbReference>
<organism evidence="2 3">
    <name type="scientific">Candidatus Avimonoglobus intestinipullorum</name>
    <dbReference type="NCBI Taxonomy" id="2840699"/>
    <lineage>
        <taxon>Bacteria</taxon>
        <taxon>Bacillati</taxon>
        <taxon>Bacillota</taxon>
        <taxon>Clostridia</taxon>
        <taxon>Eubacteriales</taxon>
        <taxon>Candidatus Avimonoglobus</taxon>
    </lineage>
</organism>
<evidence type="ECO:0000256" key="1">
    <source>
        <dbReference type="ARBA" id="ARBA00009350"/>
    </source>
</evidence>
<accession>A0A9D1LV47</accession>